<dbReference type="AlphaFoldDB" id="A0A1U9JUY1"/>
<organism evidence="1 2">
    <name type="scientific">Candidatus Tokpelaia hoelldobleri</name>
    <dbReference type="NCBI Taxonomy" id="1902579"/>
    <lineage>
        <taxon>Bacteria</taxon>
        <taxon>Pseudomonadati</taxon>
        <taxon>Pseudomonadota</taxon>
        <taxon>Alphaproteobacteria</taxon>
        <taxon>Hyphomicrobiales</taxon>
        <taxon>Candidatus Tokpelaia</taxon>
    </lineage>
</organism>
<accession>A0A1U9JUY1</accession>
<dbReference type="Pfam" id="PF10115">
    <property type="entry name" value="HlyU"/>
    <property type="match status" value="1"/>
</dbReference>
<dbReference type="Proteomes" id="UP000188912">
    <property type="component" value="Chromosome"/>
</dbReference>
<dbReference type="STRING" id="1902579.BHV28_09680"/>
<reference evidence="1 2" key="2">
    <citation type="journal article" date="2016" name="Sci. Rep.">
        <title>The genome of Rhizobiales bacteria in predatory ants reveals urease gene functions but no genes for nitrogen fixation.</title>
        <authorList>
            <person name="Neuvonen M.M."/>
            <person name="Tamarit D."/>
            <person name="Naslund K."/>
            <person name="Liebig J."/>
            <person name="Feldhaar H."/>
            <person name="Moran N.A."/>
            <person name="Guy L."/>
            <person name="Andersson S.G."/>
        </authorList>
    </citation>
    <scope>NUCLEOTIDE SEQUENCE [LARGE SCALE GENOMIC DNA]</scope>
    <source>
        <strain evidence="1 2">Hsal</strain>
    </source>
</reference>
<sequence>MSFLKKLFGFGAAATADIVVVAPEVDYQGFTIQPLPEPVDGQYQCSGVIKKTIDGQVREHRFIRADKFPALEDANRMVVIKAQRLIDEQGEQLFSDNAFEA</sequence>
<proteinExistence type="predicted"/>
<name>A0A1U9JUY1_9HYPH</name>
<dbReference type="InterPro" id="IPR018772">
    <property type="entry name" value="Transcription_activator_HlyU"/>
</dbReference>
<evidence type="ECO:0000313" key="1">
    <source>
        <dbReference type="EMBL" id="AQS41663.1"/>
    </source>
</evidence>
<evidence type="ECO:0000313" key="2">
    <source>
        <dbReference type="Proteomes" id="UP000188912"/>
    </source>
</evidence>
<dbReference type="EMBL" id="CP017315">
    <property type="protein sequence ID" value="AQS41663.1"/>
    <property type="molecule type" value="Genomic_DNA"/>
</dbReference>
<reference evidence="1 2" key="1">
    <citation type="journal article" date="2010" name="Science">
        <title>Genomic comparison of the ants Camponotus floridanus and Harpegnathos saltator.</title>
        <authorList>
            <person name="Bonasio R."/>
            <person name="Zhang G."/>
            <person name="Ye C."/>
            <person name="Mutti N.S."/>
            <person name="Fang X."/>
            <person name="Qin N."/>
            <person name="Donahue G."/>
            <person name="Yang P."/>
            <person name="Li Q."/>
            <person name="Li C."/>
            <person name="Zhang P."/>
            <person name="Huang Z."/>
            <person name="Berger S.L."/>
            <person name="Reinberg D."/>
            <person name="Wang J."/>
            <person name="Liebig J."/>
        </authorList>
    </citation>
    <scope>NUCLEOTIDE SEQUENCE [LARGE SCALE GENOMIC DNA]</scope>
    <source>
        <strain evidence="1 2">Hsal</strain>
    </source>
</reference>
<dbReference type="KEGG" id="thd:BHV28_09680"/>
<keyword evidence="2" id="KW-1185">Reference proteome</keyword>
<gene>
    <name evidence="1" type="ORF">BHV28_09680</name>
</gene>
<protein>
    <submittedName>
        <fullName evidence="1">Transcriptional activator HlyU domain-containing protein</fullName>
    </submittedName>
</protein>